<keyword evidence="5 6" id="KW-0472">Membrane</keyword>
<keyword evidence="4 6" id="KW-1133">Transmembrane helix</keyword>
<dbReference type="AlphaFoldDB" id="A0A926JP31"/>
<dbReference type="GO" id="GO:0015171">
    <property type="term" value="F:amino acid transmembrane transporter activity"/>
    <property type="evidence" value="ECO:0007669"/>
    <property type="project" value="TreeGrafter"/>
</dbReference>
<proteinExistence type="predicted"/>
<evidence type="ECO:0000313" key="7">
    <source>
        <dbReference type="EMBL" id="MBC9794863.1"/>
    </source>
</evidence>
<feature type="transmembrane region" description="Helical" evidence="6">
    <location>
        <begin position="6"/>
        <end position="28"/>
    </location>
</feature>
<dbReference type="GO" id="GO:0005886">
    <property type="term" value="C:plasma membrane"/>
    <property type="evidence" value="ECO:0007669"/>
    <property type="project" value="UniProtKB-SubCell"/>
</dbReference>
<dbReference type="PANTHER" id="PTHR30086">
    <property type="entry name" value="ARGININE EXPORTER PROTEIN ARGO"/>
    <property type="match status" value="1"/>
</dbReference>
<protein>
    <submittedName>
        <fullName evidence="7">LysE family translocator</fullName>
    </submittedName>
</protein>
<dbReference type="EMBL" id="JACVDC010000004">
    <property type="protein sequence ID" value="MBC9794863.1"/>
    <property type="molecule type" value="Genomic_DNA"/>
</dbReference>
<name>A0A926JP31_9FLAO</name>
<comment type="caution">
    <text evidence="7">The sequence shown here is derived from an EMBL/GenBank/DDBJ whole genome shotgun (WGS) entry which is preliminary data.</text>
</comment>
<sequence length="209" mass="23002">MGIENFLAFVVTAVIFIITPGIDTVFVLNKSISQGKKAGLYSTLGINSGILVHTVFAALGLSMIVAKSVVIFMAIKYIGAAYLIYLGIAKLMTKKGTVPVYGKGQPQKTSRQNYFSGLVTNILNPKVALFFIAFFPQFINPAQLQNPLPFMLLGGTFALLSTVWFLILTFFAGTFSKKFTEHPKVDYWMNKFSGAVFILMGLKIAFTRK</sequence>
<evidence type="ECO:0000256" key="1">
    <source>
        <dbReference type="ARBA" id="ARBA00004651"/>
    </source>
</evidence>
<evidence type="ECO:0000313" key="8">
    <source>
        <dbReference type="Proteomes" id="UP000653730"/>
    </source>
</evidence>
<gene>
    <name evidence="7" type="ORF">IBL28_02705</name>
</gene>
<reference evidence="7 8" key="1">
    <citation type="submission" date="2020-09" db="EMBL/GenBank/DDBJ databases">
        <title>Sinomicrobium weinanense sp. nov., a halophilic bacteria isolated from saline-alkali soil.</title>
        <authorList>
            <person name="Wu P."/>
            <person name="Ren H."/>
            <person name="Mei Y."/>
            <person name="Liang Y."/>
            <person name="Chen Z."/>
        </authorList>
    </citation>
    <scope>NUCLEOTIDE SEQUENCE [LARGE SCALE GENOMIC DNA]</scope>
    <source>
        <strain evidence="7 8">FJxs</strain>
    </source>
</reference>
<dbReference type="PIRSF" id="PIRSF006324">
    <property type="entry name" value="LeuE"/>
    <property type="match status" value="1"/>
</dbReference>
<accession>A0A926JP31</accession>
<feature type="transmembrane region" description="Helical" evidence="6">
    <location>
        <begin position="70"/>
        <end position="93"/>
    </location>
</feature>
<evidence type="ECO:0000256" key="4">
    <source>
        <dbReference type="ARBA" id="ARBA00022989"/>
    </source>
</evidence>
<dbReference type="PANTHER" id="PTHR30086:SF20">
    <property type="entry name" value="ARGININE EXPORTER PROTEIN ARGO-RELATED"/>
    <property type="match status" value="1"/>
</dbReference>
<keyword evidence="8" id="KW-1185">Reference proteome</keyword>
<feature type="transmembrane region" description="Helical" evidence="6">
    <location>
        <begin position="114"/>
        <end position="139"/>
    </location>
</feature>
<comment type="subcellular location">
    <subcellularLocation>
        <location evidence="1">Cell membrane</location>
        <topology evidence="1">Multi-pass membrane protein</topology>
    </subcellularLocation>
</comment>
<dbReference type="RefSeq" id="WP_187964020.1">
    <property type="nucleotide sequence ID" value="NZ_JACVDC010000004.1"/>
</dbReference>
<evidence type="ECO:0000256" key="2">
    <source>
        <dbReference type="ARBA" id="ARBA00022475"/>
    </source>
</evidence>
<keyword evidence="2" id="KW-1003">Cell membrane</keyword>
<feature type="transmembrane region" description="Helical" evidence="6">
    <location>
        <begin position="40"/>
        <end position="64"/>
    </location>
</feature>
<keyword evidence="3 6" id="KW-0812">Transmembrane</keyword>
<dbReference type="Proteomes" id="UP000653730">
    <property type="component" value="Unassembled WGS sequence"/>
</dbReference>
<feature type="transmembrane region" description="Helical" evidence="6">
    <location>
        <begin position="151"/>
        <end position="175"/>
    </location>
</feature>
<evidence type="ECO:0000256" key="5">
    <source>
        <dbReference type="ARBA" id="ARBA00023136"/>
    </source>
</evidence>
<organism evidence="7 8">
    <name type="scientific">Sinomicrobium weinanense</name>
    <dbReference type="NCBI Taxonomy" id="2842200"/>
    <lineage>
        <taxon>Bacteria</taxon>
        <taxon>Pseudomonadati</taxon>
        <taxon>Bacteroidota</taxon>
        <taxon>Flavobacteriia</taxon>
        <taxon>Flavobacteriales</taxon>
        <taxon>Flavobacteriaceae</taxon>
        <taxon>Sinomicrobium</taxon>
    </lineage>
</organism>
<dbReference type="Pfam" id="PF01810">
    <property type="entry name" value="LysE"/>
    <property type="match status" value="1"/>
</dbReference>
<evidence type="ECO:0000256" key="3">
    <source>
        <dbReference type="ARBA" id="ARBA00022692"/>
    </source>
</evidence>
<evidence type="ECO:0000256" key="6">
    <source>
        <dbReference type="SAM" id="Phobius"/>
    </source>
</evidence>
<dbReference type="InterPro" id="IPR001123">
    <property type="entry name" value="LeuE-type"/>
</dbReference>